<dbReference type="AlphaFoldDB" id="A0A1G4Z0S2"/>
<name>A0A1G4Z0S2_9ENTR</name>
<proteinExistence type="predicted"/>
<dbReference type="RefSeq" id="WP_017459405.1">
    <property type="nucleotide sequence ID" value="NZ_FMUI01000013.1"/>
</dbReference>
<dbReference type="Proteomes" id="UP000183569">
    <property type="component" value="Unassembled WGS sequence"/>
</dbReference>
<accession>A0A1G4Z0S2</accession>
<evidence type="ECO:0000313" key="1">
    <source>
        <dbReference type="EMBL" id="SCX59300.1"/>
    </source>
</evidence>
<reference evidence="1 2" key="1">
    <citation type="submission" date="2016-10" db="EMBL/GenBank/DDBJ databases">
        <authorList>
            <person name="Varghese N."/>
            <person name="Submissions S."/>
        </authorList>
    </citation>
    <scope>NUCLEOTIDE SEQUENCE [LARGE SCALE GENOMIC DNA]</scope>
    <source>
        <strain evidence="1 2">CGMCC 1.12102</strain>
    </source>
</reference>
<gene>
    <name evidence="1" type="ORF">SAMN02927897_03791</name>
</gene>
<comment type="caution">
    <text evidence="1">The sequence shown here is derived from an EMBL/GenBank/DDBJ whole genome shotgun (WGS) entry which is preliminary data.</text>
</comment>
<evidence type="ECO:0000313" key="2">
    <source>
        <dbReference type="Proteomes" id="UP000183569"/>
    </source>
</evidence>
<organism evidence="1 2">
    <name type="scientific">Kosakonia sacchari</name>
    <dbReference type="NCBI Taxonomy" id="1158459"/>
    <lineage>
        <taxon>Bacteria</taxon>
        <taxon>Pseudomonadati</taxon>
        <taxon>Pseudomonadota</taxon>
        <taxon>Gammaproteobacteria</taxon>
        <taxon>Enterobacterales</taxon>
        <taxon>Enterobacteriaceae</taxon>
        <taxon>Kosakonia</taxon>
    </lineage>
</organism>
<sequence length="220" mass="24809">MSLLTSLFGHKKPRLTDLQLNIAGWQLYESHDTSMAWSTPEQSAVRLQLHAPVQWPFALHDIAAATHYWQQETAKIGGALLELTALTIQGVAALQGTFKYRDPTPGSLGMYFVAIIWLPVKHGLFQINAEAVEKGNTGFREAVVMDLQFKQGNIPPVYDEPEFIDSADALFAKLRESELRCLPSDDRQYDEMFPEHPLSQVRRTIALCAQHTQLAKHVRQ</sequence>
<protein>
    <submittedName>
        <fullName evidence="1">Uncharacterized protein</fullName>
    </submittedName>
</protein>
<dbReference type="GeneID" id="23846705"/>
<dbReference type="EMBL" id="FMUI01000013">
    <property type="protein sequence ID" value="SCX59300.1"/>
    <property type="molecule type" value="Genomic_DNA"/>
</dbReference>